<keyword evidence="5" id="KW-0378">Hydrolase</keyword>
<comment type="similarity">
    <text evidence="2">Belongs to the histone deacetylase family.</text>
</comment>
<dbReference type="VEuPathDB" id="VectorBase:SCAU009405"/>
<evidence type="ECO:0000313" key="16">
    <source>
        <dbReference type="EnsemblMetazoa" id="SCAU009405-PA"/>
    </source>
</evidence>
<dbReference type="PRINTS" id="PR01270">
    <property type="entry name" value="HDASUPER"/>
</dbReference>
<dbReference type="EC" id="3.5.1.98" evidence="3"/>
<evidence type="ECO:0000256" key="2">
    <source>
        <dbReference type="ARBA" id="ARBA00005947"/>
    </source>
</evidence>
<dbReference type="STRING" id="35570.A0A1I8PM92"/>
<dbReference type="PANTHER" id="PTHR10625:SF23">
    <property type="entry name" value="HISTONE DEACETYLASE 11"/>
    <property type="match status" value="1"/>
</dbReference>
<evidence type="ECO:0000256" key="6">
    <source>
        <dbReference type="ARBA" id="ARBA00022853"/>
    </source>
</evidence>
<dbReference type="OrthoDB" id="437693at2759"/>
<evidence type="ECO:0000256" key="5">
    <source>
        <dbReference type="ARBA" id="ARBA00022801"/>
    </source>
</evidence>
<dbReference type="GO" id="GO:0000118">
    <property type="term" value="C:histone deacetylase complex"/>
    <property type="evidence" value="ECO:0007669"/>
    <property type="project" value="TreeGrafter"/>
</dbReference>
<dbReference type="Pfam" id="PF00850">
    <property type="entry name" value="Hist_deacetyl"/>
    <property type="match status" value="1"/>
</dbReference>
<comment type="catalytic activity">
    <reaction evidence="10">
        <text>N(6)-acetyl-L-lysyl-[histone] + H2O = L-lysyl-[histone] + acetate</text>
        <dbReference type="Rhea" id="RHEA:58196"/>
        <dbReference type="Rhea" id="RHEA-COMP:9845"/>
        <dbReference type="Rhea" id="RHEA-COMP:11338"/>
        <dbReference type="ChEBI" id="CHEBI:15377"/>
        <dbReference type="ChEBI" id="CHEBI:29969"/>
        <dbReference type="ChEBI" id="CHEBI:30089"/>
        <dbReference type="ChEBI" id="CHEBI:61930"/>
        <dbReference type="EC" id="3.5.1.98"/>
    </reaction>
</comment>
<sequence>MQKYTEKVHTTDKEEPEVVWVKRKEKDKQQPQGHTKETEEGNEVKPPLPIVYGKNYGVHFAKLEKLHPFDAQKGKNIKELLVKTQVVPLGKFYEPAEITKEELLHVHKEKYLRSLKWSLNVAKIAEIPILVFVPNCWVQCGYLKPMRFQAAGSIMAGKLALEYGWAINLGGGFHHCCSYKGGGFCPYADITLLIQRVFAEESHITQVMIVDLDAHQGNGHERDFMNNPYVYILDMYNFRIYPKDHEAKLAIRYAVELKPRTANKEYLAKLKKGLNFALQEFRPQLIVYNAGTDILEGDPLGYLSITPEGVMERDQFVFATCRSQGIPIVMLLSGGYLKASAKVIADSILNLKQKGLLHTI</sequence>
<feature type="compositionally biased region" description="Basic and acidic residues" evidence="14">
    <location>
        <begin position="20"/>
        <end position="43"/>
    </location>
</feature>
<gene>
    <name evidence="16" type="primary">106081834</name>
</gene>
<dbReference type="Proteomes" id="UP000095300">
    <property type="component" value="Unassembled WGS sequence"/>
</dbReference>
<evidence type="ECO:0000256" key="4">
    <source>
        <dbReference type="ARBA" id="ARBA00022491"/>
    </source>
</evidence>
<dbReference type="InterPro" id="IPR037138">
    <property type="entry name" value="His_deacetylse_dom_sf"/>
</dbReference>
<comment type="subunit">
    <text evidence="12">Interacts with HDAC6.</text>
</comment>
<evidence type="ECO:0000313" key="17">
    <source>
        <dbReference type="Proteomes" id="UP000095300"/>
    </source>
</evidence>
<evidence type="ECO:0000256" key="8">
    <source>
        <dbReference type="ARBA" id="ARBA00023163"/>
    </source>
</evidence>
<dbReference type="InterPro" id="IPR023696">
    <property type="entry name" value="Ureohydrolase_dom_sf"/>
</dbReference>
<keyword evidence="17" id="KW-1185">Reference proteome</keyword>
<dbReference type="PANTHER" id="PTHR10625">
    <property type="entry name" value="HISTONE DEACETYLASE HDAC1-RELATED"/>
    <property type="match status" value="1"/>
</dbReference>
<dbReference type="InterPro" id="IPR000286">
    <property type="entry name" value="HDACs"/>
</dbReference>
<keyword evidence="6" id="KW-0156">Chromatin regulator</keyword>
<reference evidence="16" key="1">
    <citation type="submission" date="2020-05" db="UniProtKB">
        <authorList>
            <consortium name="EnsemblMetazoa"/>
        </authorList>
    </citation>
    <scope>IDENTIFICATION</scope>
    <source>
        <strain evidence="16">USDA</strain>
    </source>
</reference>
<dbReference type="Gene3D" id="3.40.800.20">
    <property type="entry name" value="Histone deacetylase domain"/>
    <property type="match status" value="1"/>
</dbReference>
<dbReference type="InterPro" id="IPR023801">
    <property type="entry name" value="His_deacetylse_dom"/>
</dbReference>
<comment type="subcellular location">
    <subcellularLocation>
        <location evidence="1">Nucleus</location>
    </subcellularLocation>
</comment>
<feature type="domain" description="Histone deacetylase" evidence="15">
    <location>
        <begin position="67"/>
        <end position="349"/>
    </location>
</feature>
<protein>
    <recommendedName>
        <fullName evidence="13">Histone deacetylase 11</fullName>
        <ecNumber evidence="3">3.5.1.98</ecNumber>
    </recommendedName>
</protein>
<evidence type="ECO:0000256" key="3">
    <source>
        <dbReference type="ARBA" id="ARBA00012111"/>
    </source>
</evidence>
<feature type="region of interest" description="Disordered" evidence="14">
    <location>
        <begin position="1"/>
        <end position="45"/>
    </location>
</feature>
<accession>A0A1I8PM92</accession>
<evidence type="ECO:0000256" key="9">
    <source>
        <dbReference type="ARBA" id="ARBA00023242"/>
    </source>
</evidence>
<keyword evidence="7" id="KW-0805">Transcription regulation</keyword>
<dbReference type="InterPro" id="IPR044150">
    <property type="entry name" value="HDAC_classIV"/>
</dbReference>
<evidence type="ECO:0000256" key="12">
    <source>
        <dbReference type="ARBA" id="ARBA00065154"/>
    </source>
</evidence>
<feature type="compositionally biased region" description="Basic and acidic residues" evidence="14">
    <location>
        <begin position="1"/>
        <end position="13"/>
    </location>
</feature>
<keyword evidence="8" id="KW-0804">Transcription</keyword>
<dbReference type="FunFam" id="3.40.800.20:FF:000009">
    <property type="entry name" value="Histone deacetylase 11"/>
    <property type="match status" value="1"/>
</dbReference>
<evidence type="ECO:0000256" key="10">
    <source>
        <dbReference type="ARBA" id="ARBA00048287"/>
    </source>
</evidence>
<evidence type="ECO:0000256" key="7">
    <source>
        <dbReference type="ARBA" id="ARBA00023015"/>
    </source>
</evidence>
<evidence type="ECO:0000256" key="14">
    <source>
        <dbReference type="SAM" id="MobiDB-lite"/>
    </source>
</evidence>
<evidence type="ECO:0000256" key="13">
    <source>
        <dbReference type="ARBA" id="ARBA00072450"/>
    </source>
</evidence>
<dbReference type="KEGG" id="scac:106081834"/>
<evidence type="ECO:0000256" key="1">
    <source>
        <dbReference type="ARBA" id="ARBA00004123"/>
    </source>
</evidence>
<proteinExistence type="inferred from homology"/>
<dbReference type="AlphaFoldDB" id="A0A1I8PM92"/>
<dbReference type="SUPFAM" id="SSF52768">
    <property type="entry name" value="Arginase/deacetylase"/>
    <property type="match status" value="1"/>
</dbReference>
<keyword evidence="4" id="KW-0678">Repressor</keyword>
<comment type="function">
    <text evidence="11">Responsible for the deacetylation of lysine residues on the N-terminal part of the core histones (H2A, H2B, H3 and H4). Histone deacetylation gives a tag for epigenetic repression and plays an important role in transcriptional regulation, cell cycle progression and developmental events. Histone deacetylases act via the formation of large multiprotein complexes.</text>
</comment>
<name>A0A1I8PM92_STOCA</name>
<dbReference type="EnsemblMetazoa" id="SCAU009405-RA">
    <property type="protein sequence ID" value="SCAU009405-PA"/>
    <property type="gene ID" value="SCAU009405"/>
</dbReference>
<evidence type="ECO:0000256" key="11">
    <source>
        <dbReference type="ARBA" id="ARBA00059784"/>
    </source>
</evidence>
<dbReference type="CDD" id="cd09993">
    <property type="entry name" value="HDAC_classIV"/>
    <property type="match status" value="1"/>
</dbReference>
<dbReference type="GO" id="GO:0141221">
    <property type="term" value="F:histone deacetylase activity, hydrolytic mechanism"/>
    <property type="evidence" value="ECO:0007669"/>
    <property type="project" value="UniProtKB-EC"/>
</dbReference>
<organism evidence="16 17">
    <name type="scientific">Stomoxys calcitrans</name>
    <name type="common">Stable fly</name>
    <name type="synonym">Conops calcitrans</name>
    <dbReference type="NCBI Taxonomy" id="35570"/>
    <lineage>
        <taxon>Eukaryota</taxon>
        <taxon>Metazoa</taxon>
        <taxon>Ecdysozoa</taxon>
        <taxon>Arthropoda</taxon>
        <taxon>Hexapoda</taxon>
        <taxon>Insecta</taxon>
        <taxon>Pterygota</taxon>
        <taxon>Neoptera</taxon>
        <taxon>Endopterygota</taxon>
        <taxon>Diptera</taxon>
        <taxon>Brachycera</taxon>
        <taxon>Muscomorpha</taxon>
        <taxon>Muscoidea</taxon>
        <taxon>Muscidae</taxon>
        <taxon>Stomoxys</taxon>
    </lineage>
</organism>
<keyword evidence="9" id="KW-0539">Nucleus</keyword>
<dbReference type="GO" id="GO:0040029">
    <property type="term" value="P:epigenetic regulation of gene expression"/>
    <property type="evidence" value="ECO:0007669"/>
    <property type="project" value="TreeGrafter"/>
</dbReference>
<evidence type="ECO:0000259" key="15">
    <source>
        <dbReference type="Pfam" id="PF00850"/>
    </source>
</evidence>